<dbReference type="GO" id="GO:0005929">
    <property type="term" value="C:cilium"/>
    <property type="evidence" value="ECO:0007669"/>
    <property type="project" value="UniProtKB-SubCell"/>
</dbReference>
<keyword evidence="11" id="KW-1185">Reference proteome</keyword>
<accession>A0AAY4C119</accession>
<feature type="coiled-coil region" evidence="7">
    <location>
        <begin position="402"/>
        <end position="451"/>
    </location>
</feature>
<dbReference type="InterPro" id="IPR043596">
    <property type="entry name" value="CFAP53/TCHP"/>
</dbReference>
<keyword evidence="3" id="KW-0969">Cilium</keyword>
<dbReference type="AlphaFoldDB" id="A0AAY4C119"/>
<protein>
    <recommendedName>
        <fullName evidence="6">Cilia- and flagella-associated protein 53</fullName>
    </recommendedName>
</protein>
<feature type="coiled-coil region" evidence="7">
    <location>
        <begin position="225"/>
        <end position="272"/>
    </location>
</feature>
<evidence type="ECO:0000256" key="3">
    <source>
        <dbReference type="ARBA" id="ARBA00023069"/>
    </source>
</evidence>
<feature type="region of interest" description="Disordered" evidence="8">
    <location>
        <begin position="321"/>
        <end position="341"/>
    </location>
</feature>
<dbReference type="GeneTree" id="ENSGT00970000193642"/>
<evidence type="ECO:0000256" key="7">
    <source>
        <dbReference type="SAM" id="Coils"/>
    </source>
</evidence>
<comment type="subcellular location">
    <subcellularLocation>
        <location evidence="1">Cell projection</location>
        <location evidence="1">Cilium</location>
    </subcellularLocation>
</comment>
<evidence type="ECO:0000313" key="11">
    <source>
        <dbReference type="Proteomes" id="UP000694580"/>
    </source>
</evidence>
<evidence type="ECO:0000256" key="2">
    <source>
        <dbReference type="ARBA" id="ARBA00023054"/>
    </source>
</evidence>
<feature type="domain" description="Trichohyalin-plectin-homology" evidence="9">
    <location>
        <begin position="159"/>
        <end position="491"/>
    </location>
</feature>
<dbReference type="PANTHER" id="PTHR31183:SF1">
    <property type="entry name" value="CILIA- AND FLAGELLA-ASSOCIATED PROTEIN 53"/>
    <property type="match status" value="1"/>
</dbReference>
<evidence type="ECO:0000256" key="6">
    <source>
        <dbReference type="ARBA" id="ARBA00033773"/>
    </source>
</evidence>
<organism evidence="10 11">
    <name type="scientific">Denticeps clupeoides</name>
    <name type="common">denticle herring</name>
    <dbReference type="NCBI Taxonomy" id="299321"/>
    <lineage>
        <taxon>Eukaryota</taxon>
        <taxon>Metazoa</taxon>
        <taxon>Chordata</taxon>
        <taxon>Craniata</taxon>
        <taxon>Vertebrata</taxon>
        <taxon>Euteleostomi</taxon>
        <taxon>Actinopterygii</taxon>
        <taxon>Neopterygii</taxon>
        <taxon>Teleostei</taxon>
        <taxon>Clupei</taxon>
        <taxon>Clupeiformes</taxon>
        <taxon>Denticipitoidei</taxon>
        <taxon>Denticipitidae</taxon>
        <taxon>Denticeps</taxon>
    </lineage>
</organism>
<dbReference type="PANTHER" id="PTHR31183">
    <property type="entry name" value="TRICHOPLEIN KERATIN FILAMENT-BINDING PROTEIN FAMILY MEMBER"/>
    <property type="match status" value="1"/>
</dbReference>
<evidence type="ECO:0000256" key="1">
    <source>
        <dbReference type="ARBA" id="ARBA00004138"/>
    </source>
</evidence>
<comment type="similarity">
    <text evidence="5">Belongs to the CFAP53 family.</text>
</comment>
<feature type="coiled-coil region" evidence="7">
    <location>
        <begin position="344"/>
        <end position="371"/>
    </location>
</feature>
<keyword evidence="4" id="KW-0966">Cell projection</keyword>
<sequence length="514" mass="62246">PSPRLRSRKQWGAGTKSPAWRELRARVSSGISPDHLIVERRKRDAARDKMLEFTQNQKVDSVKMHWQKSTDRRIVLGTIKRRVQEAMGQYQMSIDERRERLRVLLEEEDRRHLRELEEGQSNAALEKQLKMHERAQTLRDRRESDRQRVVAEKLEQLFRQQSQELRALEGQRQLDEVCSERAAQIQMQLETRRQREEDERLFAQLWEMDRQAKQDREGRETRRQWENNQEQLAFLRMQVEAAEQQRMQAKQLKEEEAQILQEQREMRCLEEQRGHQQKLQNQENQRRMLDRSLRLKLKRLAHEQQDELALDMSILEQLLSEDSDEKRGEAERRNERREEQSRYRQYLAQQLEQQRREEAEAEQLMESELQQAWARRAEQARLEKEARDRLMKDVLDTRRLQIQEKLDRNMQKQAQLAEDKDELNKVIQENKLLDEEEVKRLREASREYQAELLAQILQRQTLRESEQAEEELEYQKGRAYEELYSKKMQDILSRPTSNTRAAHPFRRKENPSSI</sequence>
<reference evidence="10" key="3">
    <citation type="submission" date="2025-09" db="UniProtKB">
        <authorList>
            <consortium name="Ensembl"/>
        </authorList>
    </citation>
    <scope>IDENTIFICATION</scope>
</reference>
<proteinExistence type="inferred from homology"/>
<reference evidence="10 11" key="1">
    <citation type="submission" date="2020-06" db="EMBL/GenBank/DDBJ databases">
        <authorList>
            <consortium name="Wellcome Sanger Institute Data Sharing"/>
        </authorList>
    </citation>
    <scope>NUCLEOTIDE SEQUENCE [LARGE SCALE GENOMIC DNA]</scope>
</reference>
<dbReference type="Pfam" id="PF13868">
    <property type="entry name" value="TPH"/>
    <property type="match status" value="1"/>
</dbReference>
<evidence type="ECO:0000313" key="10">
    <source>
        <dbReference type="Ensembl" id="ENSDCDP00010026684.1"/>
    </source>
</evidence>
<reference evidence="10" key="2">
    <citation type="submission" date="2025-08" db="UniProtKB">
        <authorList>
            <consortium name="Ensembl"/>
        </authorList>
    </citation>
    <scope>IDENTIFICATION</scope>
</reference>
<evidence type="ECO:0000256" key="8">
    <source>
        <dbReference type="SAM" id="MobiDB-lite"/>
    </source>
</evidence>
<feature type="compositionally biased region" description="Basic and acidic residues" evidence="8">
    <location>
        <begin position="324"/>
        <end position="341"/>
    </location>
</feature>
<keyword evidence="2 7" id="KW-0175">Coiled coil</keyword>
<name>A0AAY4C119_9TELE</name>
<feature type="region of interest" description="Disordered" evidence="8">
    <location>
        <begin position="489"/>
        <end position="514"/>
    </location>
</feature>
<evidence type="ECO:0000256" key="5">
    <source>
        <dbReference type="ARBA" id="ARBA00033747"/>
    </source>
</evidence>
<evidence type="ECO:0000259" key="9">
    <source>
        <dbReference type="Pfam" id="PF13868"/>
    </source>
</evidence>
<evidence type="ECO:0000256" key="4">
    <source>
        <dbReference type="ARBA" id="ARBA00023273"/>
    </source>
</evidence>
<gene>
    <name evidence="10" type="primary">CFAP53</name>
</gene>
<dbReference type="Ensembl" id="ENSDCDT00010033087.1">
    <property type="protein sequence ID" value="ENSDCDP00010026684.1"/>
    <property type="gene ID" value="ENSDCDG00010016971.1"/>
</dbReference>
<dbReference type="InterPro" id="IPR043597">
    <property type="entry name" value="TPH_dom"/>
</dbReference>
<dbReference type="Proteomes" id="UP000694580">
    <property type="component" value="Chromosome 3"/>
</dbReference>